<dbReference type="PROSITE" id="PS51898">
    <property type="entry name" value="TYR_RECOMBINASE"/>
    <property type="match status" value="1"/>
</dbReference>
<accession>A0A6J7WF48</accession>
<keyword evidence="3" id="KW-0808">Transferase</keyword>
<dbReference type="GO" id="GO:0015074">
    <property type="term" value="P:DNA integration"/>
    <property type="evidence" value="ECO:0007669"/>
    <property type="project" value="UniProtKB-KW"/>
</dbReference>
<evidence type="ECO:0000256" key="7">
    <source>
        <dbReference type="ARBA" id="ARBA00023172"/>
    </source>
</evidence>
<protein>
    <recommendedName>
        <fullName evidence="2">Integrase</fullName>
    </recommendedName>
</protein>
<evidence type="ECO:0000256" key="3">
    <source>
        <dbReference type="ARBA" id="ARBA00022679"/>
    </source>
</evidence>
<evidence type="ECO:0000256" key="6">
    <source>
        <dbReference type="ARBA" id="ARBA00023125"/>
    </source>
</evidence>
<dbReference type="SUPFAM" id="SSF56349">
    <property type="entry name" value="DNA breaking-rejoining enzymes"/>
    <property type="match status" value="1"/>
</dbReference>
<evidence type="ECO:0000256" key="9">
    <source>
        <dbReference type="PROSITE-ProRule" id="PRU01248"/>
    </source>
</evidence>
<dbReference type="PROSITE" id="PS51900">
    <property type="entry name" value="CB"/>
    <property type="match status" value="1"/>
</dbReference>
<evidence type="ECO:0000259" key="10">
    <source>
        <dbReference type="PROSITE" id="PS51898"/>
    </source>
</evidence>
<evidence type="ECO:0000313" key="12">
    <source>
        <dbReference type="EMBL" id="CAB5212627.1"/>
    </source>
</evidence>
<dbReference type="InterPro" id="IPR011010">
    <property type="entry name" value="DNA_brk_join_enz"/>
</dbReference>
<keyword evidence="7" id="KW-0233">DNA recombination</keyword>
<organism evidence="12">
    <name type="scientific">uncultured Caudovirales phage</name>
    <dbReference type="NCBI Taxonomy" id="2100421"/>
    <lineage>
        <taxon>Viruses</taxon>
        <taxon>Duplodnaviria</taxon>
        <taxon>Heunggongvirae</taxon>
        <taxon>Uroviricota</taxon>
        <taxon>Caudoviricetes</taxon>
        <taxon>Peduoviridae</taxon>
        <taxon>Maltschvirus</taxon>
        <taxon>Maltschvirus maltsch</taxon>
    </lineage>
</organism>
<dbReference type="Gene3D" id="1.10.150.130">
    <property type="match status" value="1"/>
</dbReference>
<evidence type="ECO:0000256" key="4">
    <source>
        <dbReference type="ARBA" id="ARBA00022801"/>
    </source>
</evidence>
<evidence type="ECO:0000256" key="1">
    <source>
        <dbReference type="ARBA" id="ARBA00008857"/>
    </source>
</evidence>
<reference evidence="12" key="1">
    <citation type="submission" date="2020-05" db="EMBL/GenBank/DDBJ databases">
        <authorList>
            <person name="Chiriac C."/>
            <person name="Salcher M."/>
            <person name="Ghai R."/>
            <person name="Kavagutti S V."/>
        </authorList>
    </citation>
    <scope>NUCLEOTIDE SEQUENCE</scope>
</reference>
<dbReference type="PANTHER" id="PTHR30349">
    <property type="entry name" value="PHAGE INTEGRASE-RELATED"/>
    <property type="match status" value="1"/>
</dbReference>
<dbReference type="CDD" id="cd01189">
    <property type="entry name" value="INT_ICEBs1_C_like"/>
    <property type="match status" value="1"/>
</dbReference>
<dbReference type="EMBL" id="LR798235">
    <property type="protein sequence ID" value="CAB5212627.1"/>
    <property type="molecule type" value="Genomic_DNA"/>
</dbReference>
<keyword evidence="8" id="KW-1179">Viral genome integration</keyword>
<keyword evidence="5" id="KW-0229">DNA integration</keyword>
<dbReference type="GO" id="GO:0006310">
    <property type="term" value="P:DNA recombination"/>
    <property type="evidence" value="ECO:0007669"/>
    <property type="project" value="UniProtKB-KW"/>
</dbReference>
<dbReference type="InterPro" id="IPR010998">
    <property type="entry name" value="Integrase_recombinase_N"/>
</dbReference>
<keyword evidence="4" id="KW-0378">Hydrolase</keyword>
<dbReference type="GO" id="GO:0003677">
    <property type="term" value="F:DNA binding"/>
    <property type="evidence" value="ECO:0007669"/>
    <property type="project" value="UniProtKB-UniRule"/>
</dbReference>
<dbReference type="Pfam" id="PF14659">
    <property type="entry name" value="Phage_int_SAM_3"/>
    <property type="match status" value="1"/>
</dbReference>
<dbReference type="PANTHER" id="PTHR30349:SF64">
    <property type="entry name" value="PROPHAGE INTEGRASE INTD-RELATED"/>
    <property type="match status" value="1"/>
</dbReference>
<proteinExistence type="inferred from homology"/>
<feature type="domain" description="Core-binding (CB)" evidence="11">
    <location>
        <begin position="55"/>
        <end position="135"/>
    </location>
</feature>
<dbReference type="Pfam" id="PF00589">
    <property type="entry name" value="Phage_integrase"/>
    <property type="match status" value="1"/>
</dbReference>
<evidence type="ECO:0000256" key="5">
    <source>
        <dbReference type="ARBA" id="ARBA00022908"/>
    </source>
</evidence>
<feature type="domain" description="Tyr recombinase" evidence="10">
    <location>
        <begin position="156"/>
        <end position="355"/>
    </location>
</feature>
<evidence type="ECO:0000256" key="2">
    <source>
        <dbReference type="ARBA" id="ARBA00016082"/>
    </source>
</evidence>
<keyword evidence="8" id="KW-1160">Virus entry into host cell</keyword>
<comment type="similarity">
    <text evidence="1">Belongs to the 'phage' integrase family.</text>
</comment>
<dbReference type="InterPro" id="IPR002104">
    <property type="entry name" value="Integrase_catalytic"/>
</dbReference>
<dbReference type="InterPro" id="IPR013762">
    <property type="entry name" value="Integrase-like_cat_sf"/>
</dbReference>
<dbReference type="GO" id="GO:0016740">
    <property type="term" value="F:transferase activity"/>
    <property type="evidence" value="ECO:0007669"/>
    <property type="project" value="UniProtKB-KW"/>
</dbReference>
<dbReference type="GO" id="GO:0016787">
    <property type="term" value="F:hydrolase activity"/>
    <property type="evidence" value="ECO:0007669"/>
    <property type="project" value="UniProtKB-KW"/>
</dbReference>
<dbReference type="GO" id="GO:0044826">
    <property type="term" value="P:viral genome integration into host DNA"/>
    <property type="evidence" value="ECO:0007669"/>
    <property type="project" value="UniProtKB-KW"/>
</dbReference>
<evidence type="ECO:0000259" key="11">
    <source>
        <dbReference type="PROSITE" id="PS51900"/>
    </source>
</evidence>
<name>A0A6J7WF48_9CAUD</name>
<dbReference type="InterPro" id="IPR050090">
    <property type="entry name" value="Tyrosine_recombinase_XerCD"/>
</dbReference>
<keyword evidence="6 9" id="KW-0238">DNA-binding</keyword>
<gene>
    <name evidence="12" type="ORF">UFOVP196_37</name>
</gene>
<dbReference type="InterPro" id="IPR004107">
    <property type="entry name" value="Integrase_SAM-like_N"/>
</dbReference>
<dbReference type="GO" id="GO:0075713">
    <property type="term" value="P:establishment of integrated proviral latency"/>
    <property type="evidence" value="ECO:0007669"/>
    <property type="project" value="UniProtKB-KW"/>
</dbReference>
<evidence type="ECO:0000256" key="8">
    <source>
        <dbReference type="ARBA" id="ARBA00023195"/>
    </source>
</evidence>
<sequence>MAIDNHRGKWRARWRDENGVQRAKSFDTKKEAATFVASRTTDIRRGLKTAYDGSITVAELGERWIEASIHLAPGTVWTYERDLKRHILPTFGHVKVSALEPVEIQRWLALELKRLAPSTVKRHHRTLATMLNWATEQGIVATNVCDKVKAPRVPRRDMETFTVKQIEDIAANIGERYKCFILIAAYGGLRWSELRGLRRMDVQGARITVAGQMMQLDKEWIREDPKTAAGLRTIVLPTSVAIELEAHMEEFTGPKPTDLIFTSTRGNPISEDWRYITWYPACYAAGMGERVIRNYKPAFVNMPRFHDLRHTSVALAINAGAHPKAIQQRLGHASIAITMDRYGHLMAGMDAELAGDLDDLRSAK</sequence>
<dbReference type="InterPro" id="IPR044068">
    <property type="entry name" value="CB"/>
</dbReference>
<dbReference type="Gene3D" id="1.10.443.10">
    <property type="entry name" value="Intergrase catalytic core"/>
    <property type="match status" value="1"/>
</dbReference>